<keyword evidence="2" id="KW-1185">Reference proteome</keyword>
<evidence type="ECO:0000313" key="2">
    <source>
        <dbReference type="Proteomes" id="UP000036771"/>
    </source>
</evidence>
<dbReference type="AlphaFoldDB" id="A0A0K8MBJ0"/>
<comment type="caution">
    <text evidence="1">The sequence shown here is derived from an EMBL/GenBank/DDBJ whole genome shotgun (WGS) entry which is preliminary data.</text>
</comment>
<protein>
    <recommendedName>
        <fullName evidence="3">Cell division protein FtsL</fullName>
    </recommendedName>
</protein>
<dbReference type="Proteomes" id="UP000036771">
    <property type="component" value="Unassembled WGS sequence"/>
</dbReference>
<reference evidence="1 2" key="1">
    <citation type="submission" date="2015-03" db="EMBL/GenBank/DDBJ databases">
        <title>Caedibacter varicaedens, whole genome shotgun sequence.</title>
        <authorList>
            <person name="Suzuki H."/>
            <person name="Dapper A.L."/>
            <person name="Gibson A.K."/>
            <person name="Jackson C."/>
            <person name="Lee H."/>
            <person name="Pejaver V.R."/>
            <person name="Doak T."/>
            <person name="Lynch M."/>
        </authorList>
    </citation>
    <scope>NUCLEOTIDE SEQUENCE [LARGE SCALE GENOMIC DNA]</scope>
</reference>
<gene>
    <name evidence="1" type="ORF">Cva_00194</name>
</gene>
<evidence type="ECO:0000313" key="1">
    <source>
        <dbReference type="EMBL" id="GAO97558.1"/>
    </source>
</evidence>
<dbReference type="STRING" id="1629334.Cva_00194"/>
<name>A0A0K8MBJ0_9PROT</name>
<proteinExistence type="predicted"/>
<accession>A0A0K8MBJ0</accession>
<organism evidence="1 2">
    <name type="scientific">Caedimonas varicaedens</name>
    <dbReference type="NCBI Taxonomy" id="1629334"/>
    <lineage>
        <taxon>Bacteria</taxon>
        <taxon>Pseudomonadati</taxon>
        <taxon>Pseudomonadota</taxon>
        <taxon>Alphaproteobacteria</taxon>
        <taxon>Holosporales</taxon>
        <taxon>Caedimonadaceae</taxon>
        <taxon>Caedimonas</taxon>
    </lineage>
</organism>
<evidence type="ECO:0008006" key="3">
    <source>
        <dbReference type="Google" id="ProtNLM"/>
    </source>
</evidence>
<sequence length="109" mass="12470">MKRSTFLFLLIATFLGVATYLVKQNVISIEQDLLIAQKEIFQLEESIHILKAEWSHLNEPNRLQKLVENHLSYSPMEGNQLVSMDKVPSKESDKDYQGRLVTLASAKLP</sequence>
<dbReference type="EMBL" id="BBVC01000008">
    <property type="protein sequence ID" value="GAO97558.1"/>
    <property type="molecule type" value="Genomic_DNA"/>
</dbReference>